<feature type="coiled-coil region" evidence="1">
    <location>
        <begin position="10"/>
        <end position="37"/>
    </location>
</feature>
<sequence length="772" mass="89842">MQNKNLLGKNDSIDQALNEQNQNLQGYMNEIQNGESNLDSSAITNTVAYQIEERSLHCPQLENNVLFQKLRHRLRKFFYTQEEFRRNGGVSKKQEESDRKLGINFSYKIQLNNGLRKLLRQVVVTKDRKLQLNNLSKVYTWYFAKLEAIGMVTSGDKQDEEMTLNPGRLDEQAKEKLEKDQCKRQQLLNQSILLQKTKKMFEDNERSDHKDIMPAKYRLTDYKRKSFGKLFTQQSQDRPMSGATSNFGNAEVTTQAQSNFEEDERSTYSHPFKLFYTSGEPVVFQSQNRFEGKSNYQNYYPTTDIMEQKLEKFWFYNQNKTLSDKRRDEEIKHQIREWSVAKSKVEEEIQRRKEHKEEGSNFQARAFVRRSWKTKNFNPNNNPLLEDSSSDEEDEFDREPLELKHDQTGSQNNTLSPQTKQNLAVNEYNDSYQIKEEKDEDDDDFLNDQSNVIQSLDNSKNISDQRNRESKFNPRFRPIKSTNDRQRTKFHDLTSDQVKYGIRPSTAVQINQLRSITAFNQSLPKNKQNQSLPLIQSTNVGVINHIKKDHKTDTIELIPKFGPIGVIEDYLDPKLGQNKYSLDGKTRNMSVESAKKRIETLRKYRGNLIQATQVVDENHLDNVFMSSSKGQETYSLSLYNRAQKFIRPQTAAQSNNFMKSIEKAQGGKAEDIDTSRDSKLPDFQVPKGLGMLSRAAVDGYRLQQMNEIELIKDRLAKDNCPQNMVVLERAVLLPNDVEYTPGERVYPTPEMGLMINPFPKVVKGKKKKKSKK</sequence>
<dbReference type="AlphaFoldDB" id="A0A077ZZI5"/>
<accession>A0A077ZZI5</accession>
<feature type="region of interest" description="Disordered" evidence="2">
    <location>
        <begin position="453"/>
        <end position="485"/>
    </location>
</feature>
<feature type="compositionally biased region" description="Basic and acidic residues" evidence="2">
    <location>
        <begin position="398"/>
        <end position="407"/>
    </location>
</feature>
<evidence type="ECO:0000256" key="2">
    <source>
        <dbReference type="SAM" id="MobiDB-lite"/>
    </source>
</evidence>
<proteinExistence type="predicted"/>
<feature type="compositionally biased region" description="Polar residues" evidence="2">
    <location>
        <begin position="408"/>
        <end position="425"/>
    </location>
</feature>
<gene>
    <name evidence="3" type="primary">Contig8261.g8807</name>
    <name evidence="3" type="ORF">STYLEM_3630</name>
</gene>
<feature type="compositionally biased region" description="Basic and acidic residues" evidence="2">
    <location>
        <begin position="463"/>
        <end position="472"/>
    </location>
</feature>
<evidence type="ECO:0000313" key="3">
    <source>
        <dbReference type="EMBL" id="CDW74648.1"/>
    </source>
</evidence>
<feature type="compositionally biased region" description="Polar residues" evidence="2">
    <location>
        <begin position="453"/>
        <end position="462"/>
    </location>
</feature>
<evidence type="ECO:0000313" key="4">
    <source>
        <dbReference type="Proteomes" id="UP000039865"/>
    </source>
</evidence>
<feature type="compositionally biased region" description="Acidic residues" evidence="2">
    <location>
        <begin position="388"/>
        <end position="397"/>
    </location>
</feature>
<dbReference type="EMBL" id="CCKQ01003527">
    <property type="protein sequence ID" value="CDW74648.1"/>
    <property type="molecule type" value="Genomic_DNA"/>
</dbReference>
<protein>
    <submittedName>
        <fullName evidence="3">Uncharacterized protein</fullName>
    </submittedName>
</protein>
<keyword evidence="1" id="KW-0175">Coiled coil</keyword>
<organism evidence="3 4">
    <name type="scientific">Stylonychia lemnae</name>
    <name type="common">Ciliate</name>
    <dbReference type="NCBI Taxonomy" id="5949"/>
    <lineage>
        <taxon>Eukaryota</taxon>
        <taxon>Sar</taxon>
        <taxon>Alveolata</taxon>
        <taxon>Ciliophora</taxon>
        <taxon>Intramacronucleata</taxon>
        <taxon>Spirotrichea</taxon>
        <taxon>Stichotrichia</taxon>
        <taxon>Sporadotrichida</taxon>
        <taxon>Oxytrichidae</taxon>
        <taxon>Stylonychinae</taxon>
        <taxon>Stylonychia</taxon>
    </lineage>
</organism>
<dbReference type="InParanoid" id="A0A077ZZI5"/>
<evidence type="ECO:0000256" key="1">
    <source>
        <dbReference type="SAM" id="Coils"/>
    </source>
</evidence>
<reference evidence="3 4" key="1">
    <citation type="submission" date="2014-06" db="EMBL/GenBank/DDBJ databases">
        <authorList>
            <person name="Swart Estienne"/>
        </authorList>
    </citation>
    <scope>NUCLEOTIDE SEQUENCE [LARGE SCALE GENOMIC DNA]</scope>
    <source>
        <strain evidence="3 4">130c</strain>
    </source>
</reference>
<dbReference type="Proteomes" id="UP000039865">
    <property type="component" value="Unassembled WGS sequence"/>
</dbReference>
<keyword evidence="4" id="KW-1185">Reference proteome</keyword>
<feature type="compositionally biased region" description="Polar residues" evidence="2">
    <location>
        <begin position="374"/>
        <end position="383"/>
    </location>
</feature>
<feature type="region of interest" description="Disordered" evidence="2">
    <location>
        <begin position="374"/>
        <end position="425"/>
    </location>
</feature>
<dbReference type="OrthoDB" id="294866at2759"/>
<name>A0A077ZZI5_STYLE</name>